<gene>
    <name evidence="1" type="ORF">MM415B01302_0009</name>
</gene>
<name>A0A6M3IPJ9_9ZZZZ</name>
<accession>A0A6M3IPJ9</accession>
<dbReference type="EMBL" id="MT141368">
    <property type="protein sequence ID" value="QJA59406.1"/>
    <property type="molecule type" value="Genomic_DNA"/>
</dbReference>
<protein>
    <submittedName>
        <fullName evidence="1">Uncharacterized protein</fullName>
    </submittedName>
</protein>
<organism evidence="1">
    <name type="scientific">viral metagenome</name>
    <dbReference type="NCBI Taxonomy" id="1070528"/>
    <lineage>
        <taxon>unclassified sequences</taxon>
        <taxon>metagenomes</taxon>
        <taxon>organismal metagenomes</taxon>
    </lineage>
</organism>
<evidence type="ECO:0000313" key="1">
    <source>
        <dbReference type="EMBL" id="QJA59406.1"/>
    </source>
</evidence>
<dbReference type="AlphaFoldDB" id="A0A6M3IPJ9"/>
<proteinExistence type="predicted"/>
<sequence length="79" mass="9486">MEEGQTRRKIKGEWYICTDVGCTDFQKARENRERIAQRFARHFWERLEETIFLTPTNQKLPEEFAHLDGQANRGWEDAV</sequence>
<reference evidence="1" key="1">
    <citation type="submission" date="2020-03" db="EMBL/GenBank/DDBJ databases">
        <title>The deep terrestrial virosphere.</title>
        <authorList>
            <person name="Holmfeldt K."/>
            <person name="Nilsson E."/>
            <person name="Simone D."/>
            <person name="Lopez-Fernandez M."/>
            <person name="Wu X."/>
            <person name="de Brujin I."/>
            <person name="Lundin D."/>
            <person name="Andersson A."/>
            <person name="Bertilsson S."/>
            <person name="Dopson M."/>
        </authorList>
    </citation>
    <scope>NUCLEOTIDE SEQUENCE</scope>
    <source>
        <strain evidence="1">MM415B01302</strain>
    </source>
</reference>